<dbReference type="Proteomes" id="UP000622653">
    <property type="component" value="Unassembled WGS sequence"/>
</dbReference>
<dbReference type="Gene3D" id="2.40.50.40">
    <property type="match status" value="1"/>
</dbReference>
<reference evidence="2" key="1">
    <citation type="submission" date="2020-11" db="EMBL/GenBank/DDBJ databases">
        <title>Multidrug resistant novel bacterium Savagea serpentis sp. nov., isolated from the scats of a vine snake (Ahaetulla nasuta).</title>
        <authorList>
            <person name="Venkata Ramana V."/>
            <person name="Vikas Patil S."/>
            <person name="Yogita Lugani V."/>
        </authorList>
    </citation>
    <scope>NUCLEOTIDE SEQUENCE</scope>
    <source>
        <strain evidence="2">SN6</strain>
    </source>
</reference>
<evidence type="ECO:0000313" key="3">
    <source>
        <dbReference type="Proteomes" id="UP000622653"/>
    </source>
</evidence>
<dbReference type="PROSITE" id="PS50930">
    <property type="entry name" value="HTH_LYTTR"/>
    <property type="match status" value="1"/>
</dbReference>
<dbReference type="RefSeq" id="WP_194563372.1">
    <property type="nucleotide sequence ID" value="NZ_JADKPV010000006.1"/>
</dbReference>
<dbReference type="Gene3D" id="2.20.25.10">
    <property type="match status" value="1"/>
</dbReference>
<evidence type="ECO:0000259" key="1">
    <source>
        <dbReference type="PROSITE" id="PS50930"/>
    </source>
</evidence>
<proteinExistence type="predicted"/>
<dbReference type="Pfam" id="PF04397">
    <property type="entry name" value="LytTR"/>
    <property type="match status" value="1"/>
</dbReference>
<dbReference type="PANTHER" id="PTHR37299:SF4">
    <property type="entry name" value="TRANSCRIPTIONAL REGULATOR"/>
    <property type="match status" value="1"/>
</dbReference>
<comment type="caution">
    <text evidence="2">The sequence shown here is derived from an EMBL/GenBank/DDBJ whole genome shotgun (WGS) entry which is preliminary data.</text>
</comment>
<dbReference type="GO" id="GO:0000156">
    <property type="term" value="F:phosphorelay response regulator activity"/>
    <property type="evidence" value="ECO:0007669"/>
    <property type="project" value="InterPro"/>
</dbReference>
<accession>A0A8J7KCU3</accession>
<keyword evidence="2" id="KW-0238">DNA-binding</keyword>
<keyword evidence="3" id="KW-1185">Reference proteome</keyword>
<dbReference type="EMBL" id="JADKPV010000006">
    <property type="protein sequence ID" value="MBF4501892.1"/>
    <property type="molecule type" value="Genomic_DNA"/>
</dbReference>
<dbReference type="GO" id="GO:0003677">
    <property type="term" value="F:DNA binding"/>
    <property type="evidence" value="ECO:0007669"/>
    <property type="project" value="UniProtKB-KW"/>
</dbReference>
<evidence type="ECO:0000313" key="2">
    <source>
        <dbReference type="EMBL" id="MBF4501892.1"/>
    </source>
</evidence>
<dbReference type="InterPro" id="IPR046947">
    <property type="entry name" value="LytR-like"/>
</dbReference>
<gene>
    <name evidence="2" type="ORF">IRY55_11005</name>
</gene>
<dbReference type="AlphaFoldDB" id="A0A8J7KCU3"/>
<feature type="domain" description="HTH LytTR-type" evidence="1">
    <location>
        <begin position="112"/>
        <end position="215"/>
    </location>
</feature>
<dbReference type="PANTHER" id="PTHR37299">
    <property type="entry name" value="TRANSCRIPTIONAL REGULATOR-RELATED"/>
    <property type="match status" value="1"/>
</dbReference>
<protein>
    <submittedName>
        <fullName evidence="2">LytTR family transcriptional regulator DNA-binding domain-containing protein</fullName>
    </submittedName>
</protein>
<dbReference type="InterPro" id="IPR007492">
    <property type="entry name" value="LytTR_DNA-bd_dom"/>
</dbReference>
<organism evidence="2 3">
    <name type="scientific">Savagea serpentis</name>
    <dbReference type="NCBI Taxonomy" id="2785297"/>
    <lineage>
        <taxon>Bacteria</taxon>
        <taxon>Bacillati</taxon>
        <taxon>Bacillota</taxon>
        <taxon>Bacilli</taxon>
        <taxon>Bacillales</taxon>
        <taxon>Caryophanaceae</taxon>
        <taxon>Savagea</taxon>
    </lineage>
</organism>
<dbReference type="SMART" id="SM00850">
    <property type="entry name" value="LytTR"/>
    <property type="match status" value="1"/>
</dbReference>
<name>A0A8J7KCU3_9BACL</name>
<sequence>MNESIEQLLMMLSEWIPSEASIAITDEQQFLQFYSGRIDLQLKRGMPIFEGSIASEVLKKNEIVQSVVESPTTGETYFGIGYPISFHEERFTVVIVLPVAYATKMNEPITFITGRLDDCWYPIAFHDIAYFESFEKKTWFIANGETYQSMYKLKELDYLLPSYFLRVHRSYIINVHFIKEISRDMASKLQIEMNDQFIIPVSQTYVPHLRKKLGF</sequence>